<evidence type="ECO:0000313" key="3">
    <source>
        <dbReference type="EMBL" id="KAF7133357.1"/>
    </source>
</evidence>
<sequence>MVLLEGPWSVMKSLMILRPLEEGMVVSQLQFSVCPFWVQIHGLPVEKMSRANAEIIGRRFGKLLALETSPDNVLLARSFLRVRVEIDISKPLPKGPAVSCQGMKKARQGRARKGATPIEEIRHEVNEAERRVESLLARGPEKQRIDNKSVEGTTGERVGSPSTRQIQVTDVGGEVPRLKSRTSCDVTLGPGVNNPEGTAIYSHPVMLSSAQGIFETTPTDSLIPFADSGPGPNGNPAIICQELSDNQSPNCSQHPEQATPYIVTEPPDSPRALKANLTPISTHISPAYPLSNDLTRSSTLIDLKQPPSPNSRDIALSSVFKSLAIKRKAQEDLPDGNNSKILRICSPIPNPTSAVSPPNRPIRKTHKNTRASTFRKKGGELLLDSPMLDTNLIEVQVQQYGENYVCSQALIPMSRDQKGENMQLNDEGRGIGRTLTTQALGDLVSKNRPSIIFLMETKNNKVKMETIRRSLKFDNSSYVDPEGLSGGLALWWTNNLEVEVEFASRNLLHVIITDKAIPSCWATTFVYCCPTRSGRELVWNKIKRIAQSEVLPWLCMGDFNQVARIEDKIGGTLPSQNSLASFHDMLSDCGLVDLDFKGPKFTWRNNRSGDDFIMERIDMAFANSKWRELHEQAMVFVEAAVGSDHNPLILNTSVPLDKVGKPFKFESFWVTDEECKEVVTRAWNQESEAALMESVCKKLCGCKEKLKEWNLRKFGNLKLKIAALKDHLLEVQKHLENGFHPDLMAMEKELIGELEDLWQKNSMYWHQRFRVKWLQMGDRNSHFFHLSTIQRRQRNQIMKLKDSNGDWKTEHKEVADVIKKHFQELYKAPPNRCFDDMLSLIDPVISPEWNEQLSREVTRAE</sequence>
<evidence type="ECO:0000256" key="1">
    <source>
        <dbReference type="SAM" id="MobiDB-lite"/>
    </source>
</evidence>
<organism evidence="3 4">
    <name type="scientific">Rhododendron simsii</name>
    <name type="common">Sims's rhododendron</name>
    <dbReference type="NCBI Taxonomy" id="118357"/>
    <lineage>
        <taxon>Eukaryota</taxon>
        <taxon>Viridiplantae</taxon>
        <taxon>Streptophyta</taxon>
        <taxon>Embryophyta</taxon>
        <taxon>Tracheophyta</taxon>
        <taxon>Spermatophyta</taxon>
        <taxon>Magnoliopsida</taxon>
        <taxon>eudicotyledons</taxon>
        <taxon>Gunneridae</taxon>
        <taxon>Pentapetalae</taxon>
        <taxon>asterids</taxon>
        <taxon>Ericales</taxon>
        <taxon>Ericaceae</taxon>
        <taxon>Ericoideae</taxon>
        <taxon>Rhodoreae</taxon>
        <taxon>Rhododendron</taxon>
    </lineage>
</organism>
<name>A0A834GGV9_RHOSS</name>
<dbReference type="PANTHER" id="PTHR33710:SF77">
    <property type="entry name" value="DNASE I-LIKE SUPERFAMILY PROTEIN"/>
    <property type="match status" value="1"/>
</dbReference>
<feature type="region of interest" description="Disordered" evidence="1">
    <location>
        <begin position="348"/>
        <end position="370"/>
    </location>
</feature>
<evidence type="ECO:0000259" key="2">
    <source>
        <dbReference type="Pfam" id="PF03372"/>
    </source>
</evidence>
<dbReference type="SUPFAM" id="SSF56219">
    <property type="entry name" value="DNase I-like"/>
    <property type="match status" value="1"/>
</dbReference>
<proteinExistence type="predicted"/>
<dbReference type="InterPro" id="IPR036691">
    <property type="entry name" value="Endo/exonu/phosph_ase_sf"/>
</dbReference>
<gene>
    <name evidence="3" type="ORF">RHSIM_Rhsim09G0070000</name>
</gene>
<feature type="compositionally biased region" description="Basic and acidic residues" evidence="1">
    <location>
        <begin position="139"/>
        <end position="149"/>
    </location>
</feature>
<dbReference type="Gene3D" id="3.60.10.10">
    <property type="entry name" value="Endonuclease/exonuclease/phosphatase"/>
    <property type="match status" value="1"/>
</dbReference>
<dbReference type="EMBL" id="WJXA01000009">
    <property type="protein sequence ID" value="KAF7133357.1"/>
    <property type="molecule type" value="Genomic_DNA"/>
</dbReference>
<keyword evidence="4" id="KW-1185">Reference proteome</keyword>
<comment type="caution">
    <text evidence="3">The sequence shown here is derived from an EMBL/GenBank/DDBJ whole genome shotgun (WGS) entry which is preliminary data.</text>
</comment>
<reference evidence="3" key="1">
    <citation type="submission" date="2019-11" db="EMBL/GenBank/DDBJ databases">
        <authorList>
            <person name="Liu Y."/>
            <person name="Hou J."/>
            <person name="Li T.-Q."/>
            <person name="Guan C.-H."/>
            <person name="Wu X."/>
            <person name="Wu H.-Z."/>
            <person name="Ling F."/>
            <person name="Zhang R."/>
            <person name="Shi X.-G."/>
            <person name="Ren J.-P."/>
            <person name="Chen E.-F."/>
            <person name="Sun J.-M."/>
        </authorList>
    </citation>
    <scope>NUCLEOTIDE SEQUENCE</scope>
    <source>
        <strain evidence="3">Adult_tree_wgs_1</strain>
        <tissue evidence="3">Leaves</tissue>
    </source>
</reference>
<dbReference type="GO" id="GO:0003824">
    <property type="term" value="F:catalytic activity"/>
    <property type="evidence" value="ECO:0007669"/>
    <property type="project" value="InterPro"/>
</dbReference>
<protein>
    <recommendedName>
        <fullName evidence="2">Endonuclease/exonuclease/phosphatase domain-containing protein</fullName>
    </recommendedName>
</protein>
<accession>A0A834GGV9</accession>
<dbReference type="InterPro" id="IPR005135">
    <property type="entry name" value="Endo/exonuclease/phosphatase"/>
</dbReference>
<dbReference type="Pfam" id="PF03372">
    <property type="entry name" value="Exo_endo_phos"/>
    <property type="match status" value="1"/>
</dbReference>
<feature type="region of interest" description="Disordered" evidence="1">
    <location>
        <begin position="139"/>
        <end position="164"/>
    </location>
</feature>
<dbReference type="OrthoDB" id="1001388at2759"/>
<evidence type="ECO:0000313" key="4">
    <source>
        <dbReference type="Proteomes" id="UP000626092"/>
    </source>
</evidence>
<feature type="compositionally biased region" description="Basic residues" evidence="1">
    <location>
        <begin position="361"/>
        <end position="370"/>
    </location>
</feature>
<dbReference type="AlphaFoldDB" id="A0A834GGV9"/>
<feature type="domain" description="Endonuclease/exonuclease/phosphatase" evidence="2">
    <location>
        <begin position="432"/>
        <end position="645"/>
    </location>
</feature>
<dbReference type="Proteomes" id="UP000626092">
    <property type="component" value="Unassembled WGS sequence"/>
</dbReference>
<dbReference type="PANTHER" id="PTHR33710">
    <property type="entry name" value="BNAC02G09200D PROTEIN"/>
    <property type="match status" value="1"/>
</dbReference>